<dbReference type="SUPFAM" id="SSF57903">
    <property type="entry name" value="FYVE/PHD zinc finger"/>
    <property type="match status" value="1"/>
</dbReference>
<dbReference type="InterPro" id="IPR005135">
    <property type="entry name" value="Endo/exonuclease/phosphatase"/>
</dbReference>
<keyword evidence="2" id="KW-0808">Transferase</keyword>
<dbReference type="Pfam" id="PF00078">
    <property type="entry name" value="RVT_1"/>
    <property type="match status" value="1"/>
</dbReference>
<organism evidence="2 3">
    <name type="scientific">Stylophora pistillata</name>
    <name type="common">Smooth cauliflower coral</name>
    <dbReference type="NCBI Taxonomy" id="50429"/>
    <lineage>
        <taxon>Eukaryota</taxon>
        <taxon>Metazoa</taxon>
        <taxon>Cnidaria</taxon>
        <taxon>Anthozoa</taxon>
        <taxon>Hexacorallia</taxon>
        <taxon>Scleractinia</taxon>
        <taxon>Astrocoeniina</taxon>
        <taxon>Pocilloporidae</taxon>
        <taxon>Stylophora</taxon>
    </lineage>
</organism>
<dbReference type="InterPro" id="IPR000477">
    <property type="entry name" value="RT_dom"/>
</dbReference>
<protein>
    <submittedName>
        <fullName evidence="2">Putative RNA-directed DNA polymerase from transposon BS</fullName>
    </submittedName>
</protein>
<dbReference type="Gene3D" id="3.60.10.10">
    <property type="entry name" value="Endonuclease/exonuclease/phosphatase"/>
    <property type="match status" value="1"/>
</dbReference>
<gene>
    <name evidence="2" type="primary">RTase</name>
    <name evidence="2" type="ORF">AWC38_SpisGene14976</name>
</gene>
<dbReference type="EMBL" id="LSMT01000312">
    <property type="protein sequence ID" value="PFX20571.1"/>
    <property type="molecule type" value="Genomic_DNA"/>
</dbReference>
<proteinExistence type="predicted"/>
<dbReference type="GO" id="GO:0003964">
    <property type="term" value="F:RNA-directed DNA polymerase activity"/>
    <property type="evidence" value="ECO:0007669"/>
    <property type="project" value="UniProtKB-KW"/>
</dbReference>
<name>A0A2B4RSJ4_STYPI</name>
<sequence length="577" mass="64865">MHSERCTRLVIPLHLRTSSAYYKPPFKLASRRFNGGRLLYTATGVGTFQAQRLLISGDVSPNPGPRRKPTKYPCGECSKSVRSNQDAILCSECNTWSHARCLNTSNWTFQYYLNNPSVDWIRSFCALSKLSDSFFSTLNSSTHACDTELDLSSQPSDMKLIRNENRKECIIANLNVNSLPSKFEEIKEWLTNRAFDILSIQEAKIDRSFPNSQFHVNGYKLFRRDRTKGGGGLAVFIRDNIAATSNATTPGDFWKRVKPLLPSSGQDNSDGTCIMVRGAVVSDPSNLFNKHFSSPVLDRTVLTKSVEDFEHHPSVTSISSRNFNLGFSFQPVSTEYIGKLLTGLKTNKSCGPDNITPMILKLSASTIKGPLTKLLNYSLANSTWPQEWKLSNVTPAYKKDDSSLVENYRPISILSSIPKILEKVMYDQLYDAFKTHFSLNMSGFLSGHSCCTALLKMVDDWRLALDSKKVTGTIAIDLSKAFDSVCHSLLLAKLRAYGLNDDALRFVQSYLTERQQRVKFNCKFSDWLPVQCGVPQEQRIAYQPSQSSIERVTQDASRLQSICFLLSQKLEIHYGDS</sequence>
<dbReference type="InterPro" id="IPR011011">
    <property type="entry name" value="Znf_FYVE_PHD"/>
</dbReference>
<dbReference type="Proteomes" id="UP000225706">
    <property type="component" value="Unassembled WGS sequence"/>
</dbReference>
<evidence type="ECO:0000313" key="2">
    <source>
        <dbReference type="EMBL" id="PFX20571.1"/>
    </source>
</evidence>
<accession>A0A2B4RSJ4</accession>
<dbReference type="SUPFAM" id="SSF56672">
    <property type="entry name" value="DNA/RNA polymerases"/>
    <property type="match status" value="1"/>
</dbReference>
<dbReference type="Gene3D" id="3.30.40.10">
    <property type="entry name" value="Zinc/RING finger domain, C3HC4 (zinc finger)"/>
    <property type="match status" value="1"/>
</dbReference>
<keyword evidence="2" id="KW-0695">RNA-directed DNA polymerase</keyword>
<feature type="domain" description="Reverse transcriptase" evidence="1">
    <location>
        <begin position="377"/>
        <end position="577"/>
    </location>
</feature>
<evidence type="ECO:0000259" key="1">
    <source>
        <dbReference type="PROSITE" id="PS50878"/>
    </source>
</evidence>
<comment type="caution">
    <text evidence="2">The sequence shown here is derived from an EMBL/GenBank/DDBJ whole genome shotgun (WGS) entry which is preliminary data.</text>
</comment>
<dbReference type="PROSITE" id="PS50878">
    <property type="entry name" value="RT_POL"/>
    <property type="match status" value="1"/>
</dbReference>
<reference evidence="3" key="1">
    <citation type="journal article" date="2017" name="bioRxiv">
        <title>Comparative analysis of the genomes of Stylophora pistillata and Acropora digitifera provides evidence for extensive differences between species of corals.</title>
        <authorList>
            <person name="Voolstra C.R."/>
            <person name="Li Y."/>
            <person name="Liew Y.J."/>
            <person name="Baumgarten S."/>
            <person name="Zoccola D."/>
            <person name="Flot J.-F."/>
            <person name="Tambutte S."/>
            <person name="Allemand D."/>
            <person name="Aranda M."/>
        </authorList>
    </citation>
    <scope>NUCLEOTIDE SEQUENCE [LARGE SCALE GENOMIC DNA]</scope>
</reference>
<dbReference type="Pfam" id="PF03372">
    <property type="entry name" value="Exo_endo_phos"/>
    <property type="match status" value="1"/>
</dbReference>
<evidence type="ECO:0000313" key="3">
    <source>
        <dbReference type="Proteomes" id="UP000225706"/>
    </source>
</evidence>
<dbReference type="PANTHER" id="PTHR19446">
    <property type="entry name" value="REVERSE TRANSCRIPTASES"/>
    <property type="match status" value="1"/>
</dbReference>
<dbReference type="InterPro" id="IPR013083">
    <property type="entry name" value="Znf_RING/FYVE/PHD"/>
</dbReference>
<dbReference type="SUPFAM" id="SSF56219">
    <property type="entry name" value="DNase I-like"/>
    <property type="match status" value="1"/>
</dbReference>
<dbReference type="OrthoDB" id="5989507at2759"/>
<keyword evidence="3" id="KW-1185">Reference proteome</keyword>
<dbReference type="AlphaFoldDB" id="A0A2B4RSJ4"/>
<keyword evidence="2" id="KW-0548">Nucleotidyltransferase</keyword>
<dbReference type="InterPro" id="IPR036691">
    <property type="entry name" value="Endo/exonu/phosph_ase_sf"/>
</dbReference>
<dbReference type="InterPro" id="IPR043502">
    <property type="entry name" value="DNA/RNA_pol_sf"/>
</dbReference>